<organism evidence="3 4">
    <name type="scientific">Robbsia betulipollinis</name>
    <dbReference type="NCBI Taxonomy" id="2981849"/>
    <lineage>
        <taxon>Bacteria</taxon>
        <taxon>Pseudomonadati</taxon>
        <taxon>Pseudomonadota</taxon>
        <taxon>Betaproteobacteria</taxon>
        <taxon>Burkholderiales</taxon>
        <taxon>Burkholderiaceae</taxon>
        <taxon>Robbsia</taxon>
    </lineage>
</organism>
<evidence type="ECO:0000256" key="2">
    <source>
        <dbReference type="SAM" id="MobiDB-lite"/>
    </source>
</evidence>
<comment type="caution">
    <text evidence="3">The sequence shown here is derived from an EMBL/GenBank/DDBJ whole genome shotgun (WGS) entry which is preliminary data.</text>
</comment>
<protein>
    <submittedName>
        <fullName evidence="3">P1 family peptidase</fullName>
    </submittedName>
</protein>
<accession>A0ABT3ZH45</accession>
<dbReference type="InterPro" id="IPR016117">
    <property type="entry name" value="ArgJ-like_dom_sf"/>
</dbReference>
<dbReference type="RefSeq" id="WP_267844975.1">
    <property type="nucleotide sequence ID" value="NZ_JAPMXC010000001.1"/>
</dbReference>
<dbReference type="InterPro" id="IPR005321">
    <property type="entry name" value="Peptidase_S58_DmpA"/>
</dbReference>
<name>A0ABT3ZH45_9BURK</name>
<dbReference type="SUPFAM" id="SSF56266">
    <property type="entry name" value="DmpA/ArgJ-like"/>
    <property type="match status" value="1"/>
</dbReference>
<dbReference type="Gene3D" id="3.60.70.12">
    <property type="entry name" value="L-amino peptidase D-ALA esterase/amidase"/>
    <property type="match status" value="1"/>
</dbReference>
<evidence type="ECO:0000313" key="3">
    <source>
        <dbReference type="EMBL" id="MCY0385849.1"/>
    </source>
</evidence>
<dbReference type="PANTHER" id="PTHR36512">
    <property type="entry name" value="D-AMINOPEPTIDASE"/>
    <property type="match status" value="1"/>
</dbReference>
<evidence type="ECO:0000313" key="4">
    <source>
        <dbReference type="Proteomes" id="UP001082899"/>
    </source>
</evidence>
<comment type="similarity">
    <text evidence="1">Belongs to the peptidase S58 family.</text>
</comment>
<evidence type="ECO:0000256" key="1">
    <source>
        <dbReference type="ARBA" id="ARBA00007068"/>
    </source>
</evidence>
<reference evidence="3" key="1">
    <citation type="submission" date="2022-11" db="EMBL/GenBank/DDBJ databases">
        <title>Robbsia betulipollinis sp. nov., isolated from pollen of birch (Betula pendula).</title>
        <authorList>
            <person name="Shi H."/>
            <person name="Ambika Manirajan B."/>
            <person name="Ratering S."/>
            <person name="Geissler-Plaum R."/>
            <person name="Schnell S."/>
        </authorList>
    </citation>
    <scope>NUCLEOTIDE SEQUENCE</scope>
    <source>
        <strain evidence="3">Bb-Pol-6</strain>
    </source>
</reference>
<dbReference type="Proteomes" id="UP001082899">
    <property type="component" value="Unassembled WGS sequence"/>
</dbReference>
<sequence length="395" mass="40566">MTAPMADAMGVRGAPGAERTSQAETAAGHGSRTFDAPRIGTLPAGPLGTIADVAGVTVGHHTRDAGGIQTGVTVIRPHPGDPFRAKVPAAAAVINGFGKSLGLLQLDELGLIETPIALTNTFAIGALAEAQTRHACERNPEIGRSWPTVNPLVFECNDGYLNDLQAMAVRGADYRLAHDAAAPTFAQGSVGAGRGMSCFDLKGGIGSASRQVAIDGERFVVGAFVLANFGRLPMLTVGGAPLGRQLAARLAAAAPVTAASTPASSTSTSASDPAEKGSIIMVIATDAPLDNRQLRRIAARAAAGLARTGSVYGHGSGDIALAFSTAYTVSHAPPTRHALPALIHPAALDPFFIATAEAVEQAIVHALWSARSVTGRDGHRRQALTELAPDWRELL</sequence>
<gene>
    <name evidence="3" type="ORF">OVY01_01055</name>
</gene>
<dbReference type="Pfam" id="PF03576">
    <property type="entry name" value="Peptidase_S58"/>
    <property type="match status" value="1"/>
</dbReference>
<dbReference type="PANTHER" id="PTHR36512:SF3">
    <property type="entry name" value="BLR5678 PROTEIN"/>
    <property type="match status" value="1"/>
</dbReference>
<proteinExistence type="inferred from homology"/>
<feature type="region of interest" description="Disordered" evidence="2">
    <location>
        <begin position="1"/>
        <end position="39"/>
    </location>
</feature>
<dbReference type="EMBL" id="JAPMXC010000001">
    <property type="protein sequence ID" value="MCY0385849.1"/>
    <property type="molecule type" value="Genomic_DNA"/>
</dbReference>
<keyword evidence="4" id="KW-1185">Reference proteome</keyword>